<keyword evidence="9" id="KW-0472">Membrane</keyword>
<feature type="transmembrane region" description="Helical" evidence="9">
    <location>
        <begin position="109"/>
        <end position="132"/>
    </location>
</feature>
<dbReference type="SUPFAM" id="SSF55874">
    <property type="entry name" value="ATPase domain of HSP90 chaperone/DNA topoisomerase II/histidine kinase"/>
    <property type="match status" value="1"/>
</dbReference>
<keyword evidence="7" id="KW-0067">ATP-binding</keyword>
<organism evidence="12 13">
    <name type="scientific">Dactylosporangium vinaceum</name>
    <dbReference type="NCBI Taxonomy" id="53362"/>
    <lineage>
        <taxon>Bacteria</taxon>
        <taxon>Bacillati</taxon>
        <taxon>Actinomycetota</taxon>
        <taxon>Actinomycetes</taxon>
        <taxon>Micromonosporales</taxon>
        <taxon>Micromonosporaceae</taxon>
        <taxon>Dactylosporangium</taxon>
    </lineage>
</organism>
<evidence type="ECO:0000259" key="10">
    <source>
        <dbReference type="Pfam" id="PF07730"/>
    </source>
</evidence>
<feature type="domain" description="Putative sensor" evidence="11">
    <location>
        <begin position="22"/>
        <end position="197"/>
    </location>
</feature>
<dbReference type="Gene3D" id="3.30.565.10">
    <property type="entry name" value="Histidine kinase-like ATPase, C-terminal domain"/>
    <property type="match status" value="1"/>
</dbReference>
<keyword evidence="9" id="KW-0812">Transmembrane</keyword>
<feature type="domain" description="Signal transduction histidine kinase subgroup 3 dimerisation and phosphoacceptor" evidence="10">
    <location>
        <begin position="227"/>
        <end position="294"/>
    </location>
</feature>
<dbReference type="CDD" id="cd16917">
    <property type="entry name" value="HATPase_UhpB-NarQ-NarX-like"/>
    <property type="match status" value="1"/>
</dbReference>
<keyword evidence="6 12" id="KW-0418">Kinase</keyword>
<evidence type="ECO:0000256" key="8">
    <source>
        <dbReference type="ARBA" id="ARBA00023012"/>
    </source>
</evidence>
<evidence type="ECO:0000256" key="6">
    <source>
        <dbReference type="ARBA" id="ARBA00022777"/>
    </source>
</evidence>
<dbReference type="EC" id="2.7.13.3" evidence="2"/>
<keyword evidence="13" id="KW-1185">Reference proteome</keyword>
<comment type="caution">
    <text evidence="12">The sequence shown here is derived from an EMBL/GenBank/DDBJ whole genome shotgun (WGS) entry which is preliminary data.</text>
</comment>
<feature type="transmembrane region" description="Helical" evidence="9">
    <location>
        <begin position="12"/>
        <end position="33"/>
    </location>
</feature>
<dbReference type="InterPro" id="IPR050482">
    <property type="entry name" value="Sensor_HK_TwoCompSys"/>
</dbReference>
<dbReference type="PANTHER" id="PTHR24421">
    <property type="entry name" value="NITRATE/NITRITE SENSOR PROTEIN NARX-RELATED"/>
    <property type="match status" value="1"/>
</dbReference>
<reference evidence="12 13" key="1">
    <citation type="submission" date="2024-09" db="EMBL/GenBank/DDBJ databases">
        <authorList>
            <person name="Sun Q."/>
            <person name="Mori K."/>
        </authorList>
    </citation>
    <scope>NUCLEOTIDE SEQUENCE [LARGE SCALE GENOMIC DNA]</scope>
    <source>
        <strain evidence="12 13">JCM 3307</strain>
    </source>
</reference>
<comment type="catalytic activity">
    <reaction evidence="1">
        <text>ATP + protein L-histidine = ADP + protein N-phospho-L-histidine.</text>
        <dbReference type="EC" id="2.7.13.3"/>
    </reaction>
</comment>
<keyword evidence="4" id="KW-0808">Transferase</keyword>
<keyword evidence="3" id="KW-0597">Phosphoprotein</keyword>
<evidence type="ECO:0000256" key="3">
    <source>
        <dbReference type="ARBA" id="ARBA00022553"/>
    </source>
</evidence>
<proteinExistence type="predicted"/>
<dbReference type="InterPro" id="IPR036890">
    <property type="entry name" value="HATPase_C_sf"/>
</dbReference>
<sequence length="446" mass="46658">MKVWPFVRRGLISAARVVLIGVLSVPVHIVLIVLTVLSFALTVVGAGLVLAPLVQLLVRRYTDLRRWTAREWGGADIPSPYRPRPAGAWIGSPRRWLWLVRDPATWRDLLWLVGGAPLGFASGLATLVMFVYGAQGMLVIPVIADVASDDYSGYGVTWPLNPSSYITVPFQGALVTAAVLYAAPWVLWGIGRYDHSLLAPTSSAVLARRVDRLTETRTQVVDAQAAELRRIERDLHDGAQARIVALGMSLGMAEDLVVRDPAAAQLLIAEAREASGMALAELRQLVRGIHPPVLAERGLTGGLSALALTLPLPVAVAGDLPGRPAAPVESALYFAVAEALANVVKHSGATEAWVSLTYCHATQVSAAAAQPAGGGSGGAIYCTVGDDGIGGAAPRPGSGLAGVERRLAAFDGALRVDSPPGGPTVLTMELPCVLSSPKTTPSSATG</sequence>
<dbReference type="InterPro" id="IPR025828">
    <property type="entry name" value="Put_sensor_dom"/>
</dbReference>
<keyword evidence="5" id="KW-0547">Nucleotide-binding</keyword>
<dbReference type="GO" id="GO:0016301">
    <property type="term" value="F:kinase activity"/>
    <property type="evidence" value="ECO:0007669"/>
    <property type="project" value="UniProtKB-KW"/>
</dbReference>
<evidence type="ECO:0000256" key="5">
    <source>
        <dbReference type="ARBA" id="ARBA00022741"/>
    </source>
</evidence>
<dbReference type="Pfam" id="PF07730">
    <property type="entry name" value="HisKA_3"/>
    <property type="match status" value="1"/>
</dbReference>
<dbReference type="Pfam" id="PF13796">
    <property type="entry name" value="Sensor"/>
    <property type="match status" value="1"/>
</dbReference>
<feature type="transmembrane region" description="Helical" evidence="9">
    <location>
        <begin position="39"/>
        <end position="58"/>
    </location>
</feature>
<evidence type="ECO:0000256" key="9">
    <source>
        <dbReference type="SAM" id="Phobius"/>
    </source>
</evidence>
<dbReference type="EMBL" id="JBHMCA010000054">
    <property type="protein sequence ID" value="MFB9447801.1"/>
    <property type="molecule type" value="Genomic_DNA"/>
</dbReference>
<gene>
    <name evidence="12" type="ORF">ACFFTR_32315</name>
</gene>
<evidence type="ECO:0000259" key="11">
    <source>
        <dbReference type="Pfam" id="PF13796"/>
    </source>
</evidence>
<dbReference type="PANTHER" id="PTHR24421:SF10">
    <property type="entry name" value="NITRATE_NITRITE SENSOR PROTEIN NARQ"/>
    <property type="match status" value="1"/>
</dbReference>
<evidence type="ECO:0000313" key="12">
    <source>
        <dbReference type="EMBL" id="MFB9447801.1"/>
    </source>
</evidence>
<accession>A0ABV5MG70</accession>
<evidence type="ECO:0000256" key="4">
    <source>
        <dbReference type="ARBA" id="ARBA00022679"/>
    </source>
</evidence>
<feature type="transmembrane region" description="Helical" evidence="9">
    <location>
        <begin position="168"/>
        <end position="188"/>
    </location>
</feature>
<evidence type="ECO:0000256" key="1">
    <source>
        <dbReference type="ARBA" id="ARBA00000085"/>
    </source>
</evidence>
<name>A0ABV5MG70_9ACTN</name>
<evidence type="ECO:0000313" key="13">
    <source>
        <dbReference type="Proteomes" id="UP001589608"/>
    </source>
</evidence>
<evidence type="ECO:0000256" key="7">
    <source>
        <dbReference type="ARBA" id="ARBA00022840"/>
    </source>
</evidence>
<evidence type="ECO:0000256" key="2">
    <source>
        <dbReference type="ARBA" id="ARBA00012438"/>
    </source>
</evidence>
<dbReference type="Gene3D" id="1.20.5.1930">
    <property type="match status" value="1"/>
</dbReference>
<keyword evidence="9" id="KW-1133">Transmembrane helix</keyword>
<protein>
    <recommendedName>
        <fullName evidence="2">histidine kinase</fullName>
        <ecNumber evidence="2">2.7.13.3</ecNumber>
    </recommendedName>
</protein>
<dbReference type="Proteomes" id="UP001589608">
    <property type="component" value="Unassembled WGS sequence"/>
</dbReference>
<dbReference type="InterPro" id="IPR011712">
    <property type="entry name" value="Sig_transdc_His_kin_sub3_dim/P"/>
</dbReference>
<keyword evidence="8" id="KW-0902">Two-component regulatory system</keyword>
<dbReference type="RefSeq" id="WP_223102745.1">
    <property type="nucleotide sequence ID" value="NZ_CP061913.1"/>
</dbReference>